<feature type="non-terminal residue" evidence="2">
    <location>
        <position position="1"/>
    </location>
</feature>
<evidence type="ECO:0000313" key="3">
    <source>
        <dbReference type="Proteomes" id="UP001328107"/>
    </source>
</evidence>
<sequence>IDRKYSILHSLPHSILVVGGSSSHFLHTNLLTMTTHPSLRNQFVVASNFVKMNAMPDHRVYAVKKDEMMVEGRISCYTRQKGLLRDVISPLATRQIVLTKTGYILIWMKPTKGLTIRLSAVIDVVTKTSALKCGGGIEQRCQVKMHFSFGTLNLILTNDQIDKWRNLLLASCDIKSPVCIPTARNVLVETATFLSLVPPLPFPQRGFITSSVIFHRSPIHSIDSMDERRNNWAEMDTMPPPSSKVEDSFPIQQAAEMVIPPSKMCHVTKSTVLPCSLYGTGGAPVTLSTSHSDIPSGCVPVPERWLETARSKEVKRWKKSIDEEGEEAMDGAIRWSNDG</sequence>
<reference evidence="3" key="1">
    <citation type="submission" date="2022-10" db="EMBL/GenBank/DDBJ databases">
        <title>Genome assembly of Pristionchus species.</title>
        <authorList>
            <person name="Yoshida K."/>
            <person name="Sommer R.J."/>
        </authorList>
    </citation>
    <scope>NUCLEOTIDE SEQUENCE [LARGE SCALE GENOMIC DNA]</scope>
    <source>
        <strain evidence="3">RS5460</strain>
    </source>
</reference>
<evidence type="ECO:0000313" key="2">
    <source>
        <dbReference type="EMBL" id="GMR47976.1"/>
    </source>
</evidence>
<dbReference type="InterPro" id="IPR056680">
    <property type="entry name" value="DUF7778"/>
</dbReference>
<protein>
    <recommendedName>
        <fullName evidence="1">DUF7778 domain-containing protein</fullName>
    </recommendedName>
</protein>
<feature type="domain" description="DUF7778" evidence="1">
    <location>
        <begin position="52"/>
        <end position="171"/>
    </location>
</feature>
<dbReference type="PANTHER" id="PTHR36947">
    <property type="entry name" value="PROTEIN CBG04364"/>
    <property type="match status" value="1"/>
</dbReference>
<gene>
    <name evidence="2" type="ORF">PMAYCL1PPCAC_18171</name>
</gene>
<organism evidence="2 3">
    <name type="scientific">Pristionchus mayeri</name>
    <dbReference type="NCBI Taxonomy" id="1317129"/>
    <lineage>
        <taxon>Eukaryota</taxon>
        <taxon>Metazoa</taxon>
        <taxon>Ecdysozoa</taxon>
        <taxon>Nematoda</taxon>
        <taxon>Chromadorea</taxon>
        <taxon>Rhabditida</taxon>
        <taxon>Rhabditina</taxon>
        <taxon>Diplogasteromorpha</taxon>
        <taxon>Diplogasteroidea</taxon>
        <taxon>Neodiplogasteridae</taxon>
        <taxon>Pristionchus</taxon>
    </lineage>
</organism>
<keyword evidence="3" id="KW-1185">Reference proteome</keyword>
<dbReference type="Proteomes" id="UP001328107">
    <property type="component" value="Unassembled WGS sequence"/>
</dbReference>
<dbReference type="Pfam" id="PF24998">
    <property type="entry name" value="DUF7778"/>
    <property type="match status" value="1"/>
</dbReference>
<name>A0AAN5CNX2_9BILA</name>
<dbReference type="PANTHER" id="PTHR36947:SF1">
    <property type="entry name" value="PH DOMAIN-CONTAINING PROTEIN"/>
    <property type="match status" value="1"/>
</dbReference>
<dbReference type="AlphaFoldDB" id="A0AAN5CNX2"/>
<comment type="caution">
    <text evidence="2">The sequence shown here is derived from an EMBL/GenBank/DDBJ whole genome shotgun (WGS) entry which is preliminary data.</text>
</comment>
<accession>A0AAN5CNX2</accession>
<dbReference type="EMBL" id="BTRK01000004">
    <property type="protein sequence ID" value="GMR47976.1"/>
    <property type="molecule type" value="Genomic_DNA"/>
</dbReference>
<proteinExistence type="predicted"/>
<evidence type="ECO:0000259" key="1">
    <source>
        <dbReference type="Pfam" id="PF24998"/>
    </source>
</evidence>